<dbReference type="InterPro" id="IPR042178">
    <property type="entry name" value="Serpin_sf_1"/>
</dbReference>
<evidence type="ECO:0000259" key="3">
    <source>
        <dbReference type="SMART" id="SM00093"/>
    </source>
</evidence>
<reference evidence="4 5" key="1">
    <citation type="submission" date="2019-07" db="EMBL/GenBank/DDBJ databases">
        <title>Whole genome shotgun sequence of Sporosarcina luteola NBRC 105378.</title>
        <authorList>
            <person name="Hosoyama A."/>
            <person name="Uohara A."/>
            <person name="Ohji S."/>
            <person name="Ichikawa N."/>
        </authorList>
    </citation>
    <scope>NUCLEOTIDE SEQUENCE [LARGE SCALE GENOMIC DNA]</scope>
    <source>
        <strain evidence="4 5">NBRC 105378</strain>
    </source>
</reference>
<dbReference type="CDD" id="cd19588">
    <property type="entry name" value="serpin_miropin-like"/>
    <property type="match status" value="1"/>
</dbReference>
<dbReference type="GO" id="GO:0005615">
    <property type="term" value="C:extracellular space"/>
    <property type="evidence" value="ECO:0007669"/>
    <property type="project" value="InterPro"/>
</dbReference>
<proteinExistence type="inferred from homology"/>
<evidence type="ECO:0000313" key="4">
    <source>
        <dbReference type="EMBL" id="GEN83061.1"/>
    </source>
</evidence>
<evidence type="ECO:0000256" key="2">
    <source>
        <dbReference type="SAM" id="SignalP"/>
    </source>
</evidence>
<name>A0A511Z6I1_9BACL</name>
<dbReference type="RefSeq" id="WP_170232623.1">
    <property type="nucleotide sequence ID" value="NZ_BJYL01000017.1"/>
</dbReference>
<dbReference type="PROSITE" id="PS00284">
    <property type="entry name" value="SERPIN"/>
    <property type="match status" value="1"/>
</dbReference>
<organism evidence="4 5">
    <name type="scientific">Sporosarcina luteola</name>
    <dbReference type="NCBI Taxonomy" id="582850"/>
    <lineage>
        <taxon>Bacteria</taxon>
        <taxon>Bacillati</taxon>
        <taxon>Bacillota</taxon>
        <taxon>Bacilli</taxon>
        <taxon>Bacillales</taxon>
        <taxon>Caryophanaceae</taxon>
        <taxon>Sporosarcina</taxon>
    </lineage>
</organism>
<dbReference type="SUPFAM" id="SSF56574">
    <property type="entry name" value="Serpins"/>
    <property type="match status" value="1"/>
</dbReference>
<evidence type="ECO:0000256" key="1">
    <source>
        <dbReference type="RuleBase" id="RU000411"/>
    </source>
</evidence>
<dbReference type="Proteomes" id="UP000321901">
    <property type="component" value="Unassembled WGS sequence"/>
</dbReference>
<dbReference type="PANTHER" id="PTHR11461">
    <property type="entry name" value="SERINE PROTEASE INHIBITOR, SERPIN"/>
    <property type="match status" value="1"/>
</dbReference>
<keyword evidence="2" id="KW-0732">Signal</keyword>
<dbReference type="GO" id="GO:0004867">
    <property type="term" value="F:serine-type endopeptidase inhibitor activity"/>
    <property type="evidence" value="ECO:0007669"/>
    <property type="project" value="InterPro"/>
</dbReference>
<dbReference type="InterPro" id="IPR042185">
    <property type="entry name" value="Serpin_sf_2"/>
</dbReference>
<keyword evidence="5" id="KW-1185">Reference proteome</keyword>
<dbReference type="AlphaFoldDB" id="A0A511Z6I1"/>
<dbReference type="InterPro" id="IPR023796">
    <property type="entry name" value="Serpin_dom"/>
</dbReference>
<dbReference type="Gene3D" id="2.30.39.10">
    <property type="entry name" value="Alpha-1-antitrypsin, domain 1"/>
    <property type="match status" value="1"/>
</dbReference>
<feature type="signal peptide" evidence="2">
    <location>
        <begin position="1"/>
        <end position="22"/>
    </location>
</feature>
<sequence>MKRKLTASLIGMSLLLPMTGCGTSTNQSSLQISEGVEFGEMDYETIVEPNNELGFNLLKEIKTDDDGNLFISPTSLMMASAMIYNGADGVTKKEIAKALQMEGINQMDLNKANASFMTMLNKDSDAIQLQVANSIWLNDQYKFQDGFANQSKDYFNAKIEEIDITNNDSSKQINDWVKKTTNGKIDKMVDGPLDDNLVAMLLNAIYFKGDWTYPFDKKETDDKAFYLNDGTDKEVPFMKLQENLLYMANSEFQAIQLPYADGEMSMTVILPNEGVGLDEFQSTLTNGKWEEIQSGMNSTRGTILLPKFKMSYETELNDALEALGMVSAFSDNADFSKMVEGDASLFISKVKQKTYIDVNEEGTEAAAVTGIQMDTTSAPLDDPFVMEVNRPFFFAITDDETGTILFLGSVTNPKTN</sequence>
<dbReference type="Gene3D" id="3.30.497.10">
    <property type="entry name" value="Antithrombin, subunit I, domain 2"/>
    <property type="match status" value="1"/>
</dbReference>
<dbReference type="SMART" id="SM00093">
    <property type="entry name" value="SERPIN"/>
    <property type="match status" value="1"/>
</dbReference>
<comment type="similarity">
    <text evidence="1">Belongs to the serpin family.</text>
</comment>
<protein>
    <submittedName>
        <fullName evidence="4">Serine protease inhibitor</fullName>
    </submittedName>
</protein>
<dbReference type="EMBL" id="BJYL01000017">
    <property type="protein sequence ID" value="GEN83061.1"/>
    <property type="molecule type" value="Genomic_DNA"/>
</dbReference>
<dbReference type="InterPro" id="IPR023795">
    <property type="entry name" value="Serpin_CS"/>
</dbReference>
<dbReference type="Pfam" id="PF00079">
    <property type="entry name" value="Serpin"/>
    <property type="match status" value="1"/>
</dbReference>
<feature type="domain" description="Serpin" evidence="3">
    <location>
        <begin position="55"/>
        <end position="413"/>
    </location>
</feature>
<comment type="caution">
    <text evidence="4">The sequence shown here is derived from an EMBL/GenBank/DDBJ whole genome shotgun (WGS) entry which is preliminary data.</text>
</comment>
<gene>
    <name evidence="4" type="ORF">SLU01_13730</name>
</gene>
<dbReference type="InterPro" id="IPR036186">
    <property type="entry name" value="Serpin_sf"/>
</dbReference>
<accession>A0A511Z6I1</accession>
<dbReference type="InterPro" id="IPR000215">
    <property type="entry name" value="Serpin_fam"/>
</dbReference>
<evidence type="ECO:0000313" key="5">
    <source>
        <dbReference type="Proteomes" id="UP000321901"/>
    </source>
</evidence>
<dbReference type="PANTHER" id="PTHR11461:SF211">
    <property type="entry name" value="GH10112P-RELATED"/>
    <property type="match status" value="1"/>
</dbReference>
<feature type="chain" id="PRO_5021775453" evidence="2">
    <location>
        <begin position="23"/>
        <end position="416"/>
    </location>
</feature>